<evidence type="ECO:0000313" key="4">
    <source>
        <dbReference type="Proteomes" id="UP000035425"/>
    </source>
</evidence>
<sequence length="251" mass="27412">MDRWFNLVGADNVRDLGGLPTRDGASTRPGQLLRGDTVQELTKGDVVTLRNDYGLRTVIDLRAEAEIAREGRGPLAAEAVAYHNLSFLPGEFVMADDPRYPLIVADRASQDRVEHYLDYLRGAPDAVAGALRLLADPGRLPALFHCAAGKDRTGVLAAVVLDIAGVERDAVIADYVASNERIDRVDRRLARRPTYDRARSSARTDGMSCRPEVISRFLTTLDDTWGGAAGWARHAGVPDHALRSLRANLTD</sequence>
<reference evidence="3 4" key="1">
    <citation type="submission" date="2014-12" db="EMBL/GenBank/DDBJ databases">
        <title>Frankia sp. BMG5.1 draft genome.</title>
        <authorList>
            <person name="Gtari M."/>
            <person name="Ghodhbane-Gtari F."/>
            <person name="Nouioui I."/>
            <person name="Ktari A."/>
            <person name="Hezbri K."/>
            <person name="Mimouni W."/>
            <person name="Sbissi I."/>
            <person name="Ayari A."/>
            <person name="Yamanaka T."/>
            <person name="Normand P."/>
            <person name="Tisa L.S."/>
            <person name="Boudabous A."/>
        </authorList>
    </citation>
    <scope>NUCLEOTIDE SEQUENCE [LARGE SCALE GENOMIC DNA]</scope>
    <source>
        <strain evidence="3 4">BMG5.1</strain>
    </source>
</reference>
<gene>
    <name evidence="3" type="ORF">FrCorBMG51_02120</name>
</gene>
<dbReference type="InterPro" id="IPR000387">
    <property type="entry name" value="Tyr_Pase_dom"/>
</dbReference>
<dbReference type="RefSeq" id="WP_047221420.1">
    <property type="nucleotide sequence ID" value="NZ_JWIO01000002.1"/>
</dbReference>
<dbReference type="PROSITE" id="PS00383">
    <property type="entry name" value="TYR_PHOSPHATASE_1"/>
    <property type="match status" value="1"/>
</dbReference>
<evidence type="ECO:0000313" key="3">
    <source>
        <dbReference type="EMBL" id="KLL12915.1"/>
    </source>
</evidence>
<comment type="similarity">
    <text evidence="1">Belongs to the protein-tyrosine phosphatase family.</text>
</comment>
<dbReference type="Proteomes" id="UP000035425">
    <property type="component" value="Unassembled WGS sequence"/>
</dbReference>
<comment type="caution">
    <text evidence="3">The sequence shown here is derived from an EMBL/GenBank/DDBJ whole genome shotgun (WGS) entry which is preliminary data.</text>
</comment>
<dbReference type="PROSITE" id="PS50056">
    <property type="entry name" value="TYR_PHOSPHATASE_2"/>
    <property type="match status" value="1"/>
</dbReference>
<keyword evidence="4" id="KW-1185">Reference proteome</keyword>
<dbReference type="InterPro" id="IPR029021">
    <property type="entry name" value="Prot-tyrosine_phosphatase-like"/>
</dbReference>
<evidence type="ECO:0000259" key="2">
    <source>
        <dbReference type="PROSITE" id="PS50056"/>
    </source>
</evidence>
<accession>A0ABR5F896</accession>
<dbReference type="Pfam" id="PF13350">
    <property type="entry name" value="Y_phosphatase3"/>
    <property type="match status" value="1"/>
</dbReference>
<evidence type="ECO:0000256" key="1">
    <source>
        <dbReference type="ARBA" id="ARBA00009580"/>
    </source>
</evidence>
<dbReference type="InterPro" id="IPR026893">
    <property type="entry name" value="Tyr/Ser_Pase_IphP-type"/>
</dbReference>
<dbReference type="PANTHER" id="PTHR31126:SF1">
    <property type="entry name" value="TYROSINE SPECIFIC PROTEIN PHOSPHATASES DOMAIN-CONTAINING PROTEIN"/>
    <property type="match status" value="1"/>
</dbReference>
<dbReference type="PANTHER" id="PTHR31126">
    <property type="entry name" value="TYROSINE-PROTEIN PHOSPHATASE"/>
    <property type="match status" value="1"/>
</dbReference>
<protein>
    <submittedName>
        <fullName evidence="3">Protein tyrosine phosphatase</fullName>
    </submittedName>
</protein>
<dbReference type="EMBL" id="JWIO01000002">
    <property type="protein sequence ID" value="KLL12915.1"/>
    <property type="molecule type" value="Genomic_DNA"/>
</dbReference>
<dbReference type="SUPFAM" id="SSF52799">
    <property type="entry name" value="(Phosphotyrosine protein) phosphatases II"/>
    <property type="match status" value="1"/>
</dbReference>
<dbReference type="Gene3D" id="3.90.190.10">
    <property type="entry name" value="Protein tyrosine phosphatase superfamily"/>
    <property type="match status" value="1"/>
</dbReference>
<organism evidence="3 4">
    <name type="scientific">Protofrankia coriariae</name>
    <dbReference type="NCBI Taxonomy" id="1562887"/>
    <lineage>
        <taxon>Bacteria</taxon>
        <taxon>Bacillati</taxon>
        <taxon>Actinomycetota</taxon>
        <taxon>Actinomycetes</taxon>
        <taxon>Frankiales</taxon>
        <taxon>Frankiaceae</taxon>
        <taxon>Protofrankia</taxon>
    </lineage>
</organism>
<name>A0ABR5F896_9ACTN</name>
<dbReference type="InterPro" id="IPR016130">
    <property type="entry name" value="Tyr_Pase_AS"/>
</dbReference>
<proteinExistence type="inferred from homology"/>
<feature type="domain" description="Tyrosine specific protein phosphatases" evidence="2">
    <location>
        <begin position="114"/>
        <end position="161"/>
    </location>
</feature>